<dbReference type="GO" id="GO:0005677">
    <property type="term" value="C:chromatin silencing complex"/>
    <property type="evidence" value="ECO:0007669"/>
    <property type="project" value="TreeGrafter"/>
</dbReference>
<dbReference type="EMBL" id="CAACVG010007398">
    <property type="protein sequence ID" value="VEN45203.1"/>
    <property type="molecule type" value="Genomic_DNA"/>
</dbReference>
<feature type="compositionally biased region" description="Basic residues" evidence="1">
    <location>
        <begin position="715"/>
        <end position="730"/>
    </location>
</feature>
<feature type="domain" description="BAH" evidence="2">
    <location>
        <begin position="949"/>
        <end position="1100"/>
    </location>
</feature>
<feature type="compositionally biased region" description="Low complexity" evidence="1">
    <location>
        <begin position="420"/>
        <end position="458"/>
    </location>
</feature>
<evidence type="ECO:0000256" key="1">
    <source>
        <dbReference type="SAM" id="MobiDB-lite"/>
    </source>
</evidence>
<feature type="region of interest" description="Disordered" evidence="1">
    <location>
        <begin position="402"/>
        <end position="528"/>
    </location>
</feature>
<keyword evidence="4" id="KW-1185">Reference proteome</keyword>
<name>A0A653CBW9_CALMS</name>
<proteinExistence type="predicted"/>
<accession>A0A653CBW9</accession>
<dbReference type="SMART" id="SM00439">
    <property type="entry name" value="BAH"/>
    <property type="match status" value="1"/>
</dbReference>
<feature type="compositionally biased region" description="Pro residues" evidence="1">
    <location>
        <begin position="184"/>
        <end position="202"/>
    </location>
</feature>
<feature type="compositionally biased region" description="Pro residues" evidence="1">
    <location>
        <begin position="472"/>
        <end position="483"/>
    </location>
</feature>
<dbReference type="GO" id="GO:0045892">
    <property type="term" value="P:negative regulation of DNA-templated transcription"/>
    <property type="evidence" value="ECO:0007669"/>
    <property type="project" value="TreeGrafter"/>
</dbReference>
<dbReference type="GO" id="GO:0000976">
    <property type="term" value="F:transcription cis-regulatory region binding"/>
    <property type="evidence" value="ECO:0007669"/>
    <property type="project" value="TreeGrafter"/>
</dbReference>
<evidence type="ECO:0000313" key="4">
    <source>
        <dbReference type="Proteomes" id="UP000410492"/>
    </source>
</evidence>
<dbReference type="Gene3D" id="2.30.30.490">
    <property type="match status" value="1"/>
</dbReference>
<gene>
    <name evidence="3" type="ORF">CALMAC_LOCUS7730</name>
</gene>
<dbReference type="InterPro" id="IPR043151">
    <property type="entry name" value="BAH_sf"/>
</dbReference>
<feature type="compositionally biased region" description="Low complexity" evidence="1">
    <location>
        <begin position="125"/>
        <end position="140"/>
    </location>
</feature>
<dbReference type="GO" id="GO:0031507">
    <property type="term" value="P:heterochromatin formation"/>
    <property type="evidence" value="ECO:0007669"/>
    <property type="project" value="TreeGrafter"/>
</dbReference>
<dbReference type="AlphaFoldDB" id="A0A653CBW9"/>
<dbReference type="GO" id="GO:0003682">
    <property type="term" value="F:chromatin binding"/>
    <property type="evidence" value="ECO:0007669"/>
    <property type="project" value="InterPro"/>
</dbReference>
<organism evidence="3 4">
    <name type="scientific">Callosobruchus maculatus</name>
    <name type="common">Southern cowpea weevil</name>
    <name type="synonym">Pulse bruchid</name>
    <dbReference type="NCBI Taxonomy" id="64391"/>
    <lineage>
        <taxon>Eukaryota</taxon>
        <taxon>Metazoa</taxon>
        <taxon>Ecdysozoa</taxon>
        <taxon>Arthropoda</taxon>
        <taxon>Hexapoda</taxon>
        <taxon>Insecta</taxon>
        <taxon>Pterygota</taxon>
        <taxon>Neoptera</taxon>
        <taxon>Endopterygota</taxon>
        <taxon>Coleoptera</taxon>
        <taxon>Polyphaga</taxon>
        <taxon>Cucujiformia</taxon>
        <taxon>Chrysomeloidea</taxon>
        <taxon>Chrysomelidae</taxon>
        <taxon>Bruchinae</taxon>
        <taxon>Bruchini</taxon>
        <taxon>Callosobruchus</taxon>
    </lineage>
</organism>
<dbReference type="InterPro" id="IPR001025">
    <property type="entry name" value="BAH_dom"/>
</dbReference>
<dbReference type="PANTHER" id="PTHR46576">
    <property type="entry name" value="BROMO ADJACENT HOMOLOGY DOMAIN-CONTAINING 1 PROTEIN"/>
    <property type="match status" value="1"/>
</dbReference>
<dbReference type="PANTHER" id="PTHR46576:SF1">
    <property type="entry name" value="BROMO ADJACENT HOMOLOGY DOMAIN-CONTAINING 1 PROTEIN"/>
    <property type="match status" value="1"/>
</dbReference>
<dbReference type="InterPro" id="IPR053032">
    <property type="entry name" value="BAH_domain-containing"/>
</dbReference>
<dbReference type="OrthoDB" id="1922186at2759"/>
<dbReference type="PROSITE" id="PS51038">
    <property type="entry name" value="BAH"/>
    <property type="match status" value="1"/>
</dbReference>
<protein>
    <recommendedName>
        <fullName evidence="2">BAH domain-containing protein</fullName>
    </recommendedName>
</protein>
<reference evidence="3 4" key="1">
    <citation type="submission" date="2019-01" db="EMBL/GenBank/DDBJ databases">
        <authorList>
            <person name="Sayadi A."/>
        </authorList>
    </citation>
    <scope>NUCLEOTIDE SEQUENCE [LARGE SCALE GENOMIC DNA]</scope>
</reference>
<dbReference type="Pfam" id="PF01426">
    <property type="entry name" value="BAH"/>
    <property type="match status" value="1"/>
</dbReference>
<feature type="region of interest" description="Disordered" evidence="1">
    <location>
        <begin position="707"/>
        <end position="782"/>
    </location>
</feature>
<feature type="region of interest" description="Disordered" evidence="1">
    <location>
        <begin position="101"/>
        <end position="212"/>
    </location>
</feature>
<evidence type="ECO:0000313" key="3">
    <source>
        <dbReference type="EMBL" id="VEN45203.1"/>
    </source>
</evidence>
<evidence type="ECO:0000259" key="2">
    <source>
        <dbReference type="PROSITE" id="PS51038"/>
    </source>
</evidence>
<sequence>MLHCSGFQVSSLVSTDTDMKIKTSCKLCEITLDQQKYAGGPGCTHSPLFPPPLLHPAAFGLHQGTAGSYVQLPQIRDMMLAAYLLRAGYYQPAGPLITVPGAAHHPGGGQPPLSQPPLTKSVPLSDGSPVSTTPSTSTHDVPPPTNPTPGGGAGSTNGDSSDSEVIITSVTTGCGSASSISGKDPPPLGVPSSHHPPPPPPHSYRYATSQYPPPPPSYPYTYPATYHYAPPPGAAQYSAAPPHELCYSPGPAYVHKYQYRRYLGTHQYYGTAGDVYAPPPVPPVVAGQQSQQVVTAPATGASTLSAGSAGPSYVSAPTGGGPPPPLIDTYAAGGPPHQAALVEAYQPAPPQHYYAPAYGPPPPPPPCYTHSPAAASRGIPYINATYQSCPCPIQSCPKNGHAGPLTGADGKRSSTNSSKQQQQQQQQQQQPLPPVALALPLEPASAHGPPSPARGSAGMPPPPSPAGATYHQPPPTQPQPQAPPTLVGGGAGTTVQAPPKREESTAPECNQVPPAGAEQDRKEKRKARIGKAMVRNHIMQQNTMLLMCNPPQNFVKREIVSPKDKDVLEEKKDTVCPTQDEIKPVTQELPVPCPETEQPTNNPDVAIVEPKEEIVEVEKENNNNNIILNVPEKPVVEETVLPPVVSTVAENVKVKNMKRKLSVCKEKVPEPELSPPRRKKQKLGSYKMLIKRETNCVKIHNGKRKLISESGVPNRRPKIKTAMAKKRKLSMVKEESNKRTKLSKPWTSNNAKQSPAKPKKPDGVTSTAAKRLSKKQTTSGTKTVPTSLDALIAQDSIDRTIESVISEVCHSRTLPEKSSAKKIVSKLKEGKTKEATSKEIKHKKTKEALVKEKLKDAKETKDKESVKEVKPGKNVKCKKIVTKKKAKSVEGVEVPQVITKIPRRSLQGPRWSNGWSWEGDSYEAKVFINSDEVTAVRKCFPAMRHMEGDKIVPRDCVLLKAGPRKNDLPFVAKIAALWENPEDGEMMMSLLWYYRPEHTDQGRLPTDQPDEVFASRHKDSNSVACIDDKCYVLTFNEYCRYRKRYKRLEEGIEENLPCIPNPEPYPRSHRQPPSSEVSPEMVFFCRRVYDFRQKRIIKNPT</sequence>
<dbReference type="Proteomes" id="UP000410492">
    <property type="component" value="Unassembled WGS sequence"/>
</dbReference>
<feature type="compositionally biased region" description="Polar residues" evidence="1">
    <location>
        <begin position="166"/>
        <end position="181"/>
    </location>
</feature>